<dbReference type="EMBL" id="AP011115">
    <property type="protein sequence ID" value="BAH51441.1"/>
    <property type="molecule type" value="Genomic_DNA"/>
</dbReference>
<evidence type="ECO:0000313" key="3">
    <source>
        <dbReference type="Proteomes" id="UP000002212"/>
    </source>
</evidence>
<dbReference type="AlphaFoldDB" id="C1B6Y8"/>
<organism evidence="2 3">
    <name type="scientific">Rhodococcus opacus (strain B4)</name>
    <dbReference type="NCBI Taxonomy" id="632772"/>
    <lineage>
        <taxon>Bacteria</taxon>
        <taxon>Bacillati</taxon>
        <taxon>Actinomycetota</taxon>
        <taxon>Actinomycetes</taxon>
        <taxon>Mycobacteriales</taxon>
        <taxon>Nocardiaceae</taxon>
        <taxon>Rhodococcus</taxon>
    </lineage>
</organism>
<protein>
    <submittedName>
        <fullName evidence="2">Uncharacterized protein</fullName>
    </submittedName>
</protein>
<gene>
    <name evidence="2" type="ordered locus">ROP_31940</name>
</gene>
<evidence type="ECO:0000313" key="2">
    <source>
        <dbReference type="EMBL" id="BAH51441.1"/>
    </source>
</evidence>
<reference evidence="2 3" key="1">
    <citation type="submission" date="2009-03" db="EMBL/GenBank/DDBJ databases">
        <title>Comparison of the complete genome sequences of Rhodococcus erythropolis PR4 and Rhodococcus opacus B4.</title>
        <authorList>
            <person name="Takarada H."/>
            <person name="Sekine M."/>
            <person name="Hosoyama A."/>
            <person name="Yamada R."/>
            <person name="Fujisawa T."/>
            <person name="Omata S."/>
            <person name="Shimizu A."/>
            <person name="Tsukatani N."/>
            <person name="Tanikawa S."/>
            <person name="Fujita N."/>
            <person name="Harayama S."/>
        </authorList>
    </citation>
    <scope>NUCLEOTIDE SEQUENCE [LARGE SCALE GENOMIC DNA]</scope>
    <source>
        <strain evidence="2 3">B4</strain>
    </source>
</reference>
<keyword evidence="1" id="KW-0812">Transmembrane</keyword>
<accession>C1B6Y8</accession>
<dbReference type="KEGG" id="rop:ROP_31940"/>
<name>C1B6Y8_RHOOB</name>
<proteinExistence type="predicted"/>
<dbReference type="PATRIC" id="fig|632772.20.peg.3346"/>
<evidence type="ECO:0000256" key="1">
    <source>
        <dbReference type="SAM" id="Phobius"/>
    </source>
</evidence>
<keyword evidence="1" id="KW-0472">Membrane</keyword>
<sequence>MRSTFAAAVEDRERSAGVRPRAAIDRGHHQIPVSGAGVQVNTADNWLHFVLGLGVIAAGILFGRRTVASTAPDASPGIVR</sequence>
<feature type="transmembrane region" description="Helical" evidence="1">
    <location>
        <begin position="46"/>
        <end position="63"/>
    </location>
</feature>
<keyword evidence="1" id="KW-1133">Transmembrane helix</keyword>
<dbReference type="Proteomes" id="UP000002212">
    <property type="component" value="Chromosome"/>
</dbReference>
<dbReference type="HOGENOM" id="CLU_2587416_0_0_11"/>